<dbReference type="AlphaFoldDB" id="A0AAD4Q2G1"/>
<dbReference type="Proteomes" id="UP001201262">
    <property type="component" value="Unassembled WGS sequence"/>
</dbReference>
<dbReference type="GeneID" id="70245451"/>
<gene>
    <name evidence="2" type="ORF">BGW36DRAFT_369692</name>
</gene>
<feature type="region of interest" description="Disordered" evidence="1">
    <location>
        <begin position="128"/>
        <end position="149"/>
    </location>
</feature>
<organism evidence="2 3">
    <name type="scientific">Talaromyces proteolyticus</name>
    <dbReference type="NCBI Taxonomy" id="1131652"/>
    <lineage>
        <taxon>Eukaryota</taxon>
        <taxon>Fungi</taxon>
        <taxon>Dikarya</taxon>
        <taxon>Ascomycota</taxon>
        <taxon>Pezizomycotina</taxon>
        <taxon>Eurotiomycetes</taxon>
        <taxon>Eurotiomycetidae</taxon>
        <taxon>Eurotiales</taxon>
        <taxon>Trichocomaceae</taxon>
        <taxon>Talaromyces</taxon>
        <taxon>Talaromyces sect. Bacilispori</taxon>
    </lineage>
</organism>
<dbReference type="RefSeq" id="XP_046076670.1">
    <property type="nucleotide sequence ID" value="XM_046215164.1"/>
</dbReference>
<sequence>MSRSIKRAFMSLIGIHDELYGLDHAILNVTVPPDKLWMNMGYWKDTTSFPHACQALLDQVLLFAGLLSQQNIPAITPSFPSHSRERETTVKRSQYEQHAKIRLIDVGFGCGDQSLYLTRKLDRIIEPSETPLPESAVDAGNNGDGTTASNQDFRPLFDSYIGINITPSQVDIAKKRLLKASSEDHTSSLHSTPKVELFVADAGNPASWDLRLKEAVYSRVAHNTEQDAKPAAKVQTWLLALDTLYHFKPSRTPLFECAHRDMQASIMAFDLLLSESASLWDRFRLRLMCLVAGIPYSNFMTEKEYRAMLGLAGYEQDMIDMQNISKDVFAGIADYIRRRELELETYGMTVGKFKAPAKVFDWWARSGVVQGFVVIAHRT</sequence>
<reference evidence="2" key="1">
    <citation type="submission" date="2021-12" db="EMBL/GenBank/DDBJ databases">
        <title>Convergent genome expansion in fungi linked to evolution of root-endophyte symbiosis.</title>
        <authorList>
            <consortium name="DOE Joint Genome Institute"/>
            <person name="Ke Y.-H."/>
            <person name="Bonito G."/>
            <person name="Liao H.-L."/>
            <person name="Looney B."/>
            <person name="Rojas-Flechas A."/>
            <person name="Nash J."/>
            <person name="Hameed K."/>
            <person name="Schadt C."/>
            <person name="Martin F."/>
            <person name="Crous P.W."/>
            <person name="Miettinen O."/>
            <person name="Magnuson J.K."/>
            <person name="Labbe J."/>
            <person name="Jacobson D."/>
            <person name="Doktycz M.J."/>
            <person name="Veneault-Fourrey C."/>
            <person name="Kuo A."/>
            <person name="Mondo S."/>
            <person name="Calhoun S."/>
            <person name="Riley R."/>
            <person name="Ohm R."/>
            <person name="LaButti K."/>
            <person name="Andreopoulos B."/>
            <person name="Pangilinan J."/>
            <person name="Nolan M."/>
            <person name="Tritt A."/>
            <person name="Clum A."/>
            <person name="Lipzen A."/>
            <person name="Daum C."/>
            <person name="Barry K."/>
            <person name="Grigoriev I.V."/>
            <person name="Vilgalys R."/>
        </authorList>
    </citation>
    <scope>NUCLEOTIDE SEQUENCE</scope>
    <source>
        <strain evidence="2">PMI_201</strain>
    </source>
</reference>
<dbReference type="InterPro" id="IPR029063">
    <property type="entry name" value="SAM-dependent_MTases_sf"/>
</dbReference>
<accession>A0AAD4Q2G1</accession>
<dbReference type="EMBL" id="JAJTJA010000002">
    <property type="protein sequence ID" value="KAH8703652.1"/>
    <property type="molecule type" value="Genomic_DNA"/>
</dbReference>
<name>A0AAD4Q2G1_9EURO</name>
<comment type="caution">
    <text evidence="2">The sequence shown here is derived from an EMBL/GenBank/DDBJ whole genome shotgun (WGS) entry which is preliminary data.</text>
</comment>
<keyword evidence="3" id="KW-1185">Reference proteome</keyword>
<dbReference type="Gene3D" id="3.40.50.150">
    <property type="entry name" value="Vaccinia Virus protein VP39"/>
    <property type="match status" value="1"/>
</dbReference>
<evidence type="ECO:0008006" key="4">
    <source>
        <dbReference type="Google" id="ProtNLM"/>
    </source>
</evidence>
<dbReference type="SUPFAM" id="SSF53335">
    <property type="entry name" value="S-adenosyl-L-methionine-dependent methyltransferases"/>
    <property type="match status" value="1"/>
</dbReference>
<protein>
    <recommendedName>
        <fullName evidence="4">S-adenosyl-L-methionine-dependent methyltransferase</fullName>
    </recommendedName>
</protein>
<evidence type="ECO:0000313" key="2">
    <source>
        <dbReference type="EMBL" id="KAH8703652.1"/>
    </source>
</evidence>
<evidence type="ECO:0000313" key="3">
    <source>
        <dbReference type="Proteomes" id="UP001201262"/>
    </source>
</evidence>
<evidence type="ECO:0000256" key="1">
    <source>
        <dbReference type="SAM" id="MobiDB-lite"/>
    </source>
</evidence>
<proteinExistence type="predicted"/>